<accession>A0A0A9FRS4</accession>
<name>A0A0A9FRS4_ARUDO</name>
<evidence type="ECO:0000313" key="1">
    <source>
        <dbReference type="EMBL" id="JAE14982.1"/>
    </source>
</evidence>
<reference evidence="1" key="1">
    <citation type="submission" date="2014-09" db="EMBL/GenBank/DDBJ databases">
        <authorList>
            <person name="Magalhaes I.L.F."/>
            <person name="Oliveira U."/>
            <person name="Santos F.R."/>
            <person name="Vidigal T.H.D.A."/>
            <person name="Brescovit A.D."/>
            <person name="Santos A.J."/>
        </authorList>
    </citation>
    <scope>NUCLEOTIDE SEQUENCE</scope>
    <source>
        <tissue evidence="1">Shoot tissue taken approximately 20 cm above the soil surface</tissue>
    </source>
</reference>
<dbReference type="EMBL" id="GBRH01182914">
    <property type="protein sequence ID" value="JAE14982.1"/>
    <property type="molecule type" value="Transcribed_RNA"/>
</dbReference>
<sequence>MTNMKYKPEHCALCIQYFPATIEVSIVENIVSESTSV</sequence>
<dbReference type="AlphaFoldDB" id="A0A0A9FRS4"/>
<protein>
    <submittedName>
        <fullName evidence="1">Uncharacterized protein</fullName>
    </submittedName>
</protein>
<reference evidence="1" key="2">
    <citation type="journal article" date="2015" name="Data Brief">
        <title>Shoot transcriptome of the giant reed, Arundo donax.</title>
        <authorList>
            <person name="Barrero R.A."/>
            <person name="Guerrero F.D."/>
            <person name="Moolhuijzen P."/>
            <person name="Goolsby J.A."/>
            <person name="Tidwell J."/>
            <person name="Bellgard S.E."/>
            <person name="Bellgard M.I."/>
        </authorList>
    </citation>
    <scope>NUCLEOTIDE SEQUENCE</scope>
    <source>
        <tissue evidence="1">Shoot tissue taken approximately 20 cm above the soil surface</tissue>
    </source>
</reference>
<organism evidence="1">
    <name type="scientific">Arundo donax</name>
    <name type="common">Giant reed</name>
    <name type="synonym">Donax arundinaceus</name>
    <dbReference type="NCBI Taxonomy" id="35708"/>
    <lineage>
        <taxon>Eukaryota</taxon>
        <taxon>Viridiplantae</taxon>
        <taxon>Streptophyta</taxon>
        <taxon>Embryophyta</taxon>
        <taxon>Tracheophyta</taxon>
        <taxon>Spermatophyta</taxon>
        <taxon>Magnoliopsida</taxon>
        <taxon>Liliopsida</taxon>
        <taxon>Poales</taxon>
        <taxon>Poaceae</taxon>
        <taxon>PACMAD clade</taxon>
        <taxon>Arundinoideae</taxon>
        <taxon>Arundineae</taxon>
        <taxon>Arundo</taxon>
    </lineage>
</organism>
<proteinExistence type="predicted"/>